<name>A0A7J8A8C8_PIPKU</name>
<comment type="caution">
    <text evidence="1">The sequence shown here is derived from an EMBL/GenBank/DDBJ whole genome shotgun (WGS) entry which is preliminary data.</text>
</comment>
<evidence type="ECO:0000313" key="1">
    <source>
        <dbReference type="EMBL" id="KAF6382598.1"/>
    </source>
</evidence>
<dbReference type="Proteomes" id="UP000558488">
    <property type="component" value="Unassembled WGS sequence"/>
</dbReference>
<sequence length="143" mass="15991">MTRGPLENVYTQTKPVLENSSFPRQGEHCKAARPSLPGFPPLVNVDLSSWELTHIFQLSDQCGKKEIWTDFYKFPPDFRKGRDSRGATLWSTAVAEPHTVGLKLPTSGWVLPLAWQVRPEALQVENGALQEAKGNVSDSFRAQ</sequence>
<evidence type="ECO:0000313" key="2">
    <source>
        <dbReference type="Proteomes" id="UP000558488"/>
    </source>
</evidence>
<keyword evidence="2" id="KW-1185">Reference proteome</keyword>
<accession>A0A7J8A8C8</accession>
<gene>
    <name evidence="1" type="ORF">mPipKuh1_008954</name>
</gene>
<protein>
    <submittedName>
        <fullName evidence="1">Uncharacterized protein</fullName>
    </submittedName>
</protein>
<dbReference type="AlphaFoldDB" id="A0A7J8A8C8"/>
<organism evidence="1 2">
    <name type="scientific">Pipistrellus kuhlii</name>
    <name type="common">Kuhl's pipistrelle</name>
    <dbReference type="NCBI Taxonomy" id="59472"/>
    <lineage>
        <taxon>Eukaryota</taxon>
        <taxon>Metazoa</taxon>
        <taxon>Chordata</taxon>
        <taxon>Craniata</taxon>
        <taxon>Vertebrata</taxon>
        <taxon>Euteleostomi</taxon>
        <taxon>Mammalia</taxon>
        <taxon>Eutheria</taxon>
        <taxon>Laurasiatheria</taxon>
        <taxon>Chiroptera</taxon>
        <taxon>Yangochiroptera</taxon>
        <taxon>Vespertilionidae</taxon>
        <taxon>Pipistrellus</taxon>
    </lineage>
</organism>
<reference evidence="1 2" key="1">
    <citation type="journal article" date="2020" name="Nature">
        <title>Six reference-quality genomes reveal evolution of bat adaptations.</title>
        <authorList>
            <person name="Jebb D."/>
            <person name="Huang Z."/>
            <person name="Pippel M."/>
            <person name="Hughes G.M."/>
            <person name="Lavrichenko K."/>
            <person name="Devanna P."/>
            <person name="Winkler S."/>
            <person name="Jermiin L.S."/>
            <person name="Skirmuntt E.C."/>
            <person name="Katzourakis A."/>
            <person name="Burkitt-Gray L."/>
            <person name="Ray D.A."/>
            <person name="Sullivan K.A.M."/>
            <person name="Roscito J.G."/>
            <person name="Kirilenko B.M."/>
            <person name="Davalos L.M."/>
            <person name="Corthals A.P."/>
            <person name="Power M.L."/>
            <person name="Jones G."/>
            <person name="Ransome R.D."/>
            <person name="Dechmann D.K.N."/>
            <person name="Locatelli A.G."/>
            <person name="Puechmaille S.J."/>
            <person name="Fedrigo O."/>
            <person name="Jarvis E.D."/>
            <person name="Hiller M."/>
            <person name="Vernes S.C."/>
            <person name="Myers E.W."/>
            <person name="Teeling E.C."/>
        </authorList>
    </citation>
    <scope>NUCLEOTIDE SEQUENCE [LARGE SCALE GENOMIC DNA]</scope>
    <source>
        <strain evidence="1">MPipKuh1</strain>
        <tissue evidence="1">Flight muscle</tissue>
    </source>
</reference>
<dbReference type="EMBL" id="JACAGB010000002">
    <property type="protein sequence ID" value="KAF6382598.1"/>
    <property type="molecule type" value="Genomic_DNA"/>
</dbReference>
<proteinExistence type="predicted"/>